<dbReference type="InterPro" id="IPR010426">
    <property type="entry name" value="MTTB_MeTrfase"/>
</dbReference>
<keyword evidence="3 4" id="KW-0808">Transferase</keyword>
<evidence type="ECO:0000256" key="1">
    <source>
        <dbReference type="ARBA" id="ARBA00007137"/>
    </source>
</evidence>
<keyword evidence="2 4" id="KW-0489">Methyltransferase</keyword>
<dbReference type="GO" id="GO:0032259">
    <property type="term" value="P:methylation"/>
    <property type="evidence" value="ECO:0007669"/>
    <property type="project" value="UniProtKB-KW"/>
</dbReference>
<protein>
    <submittedName>
        <fullName evidence="4">Trimethylamine methyltransferase family protein</fullName>
    </submittedName>
</protein>
<dbReference type="AlphaFoldDB" id="A0A3B0T056"/>
<comment type="similarity">
    <text evidence="1">Belongs to the trimethylamine methyltransferase family.</text>
</comment>
<dbReference type="EMBL" id="UOEC01000195">
    <property type="protein sequence ID" value="VAW02204.1"/>
    <property type="molecule type" value="Genomic_DNA"/>
</dbReference>
<evidence type="ECO:0000313" key="4">
    <source>
        <dbReference type="EMBL" id="VAW02204.1"/>
    </source>
</evidence>
<evidence type="ECO:0000256" key="2">
    <source>
        <dbReference type="ARBA" id="ARBA00022603"/>
    </source>
</evidence>
<dbReference type="Gene3D" id="3.20.20.480">
    <property type="entry name" value="Trimethylamine methyltransferase-like"/>
    <property type="match status" value="1"/>
</dbReference>
<reference evidence="4" key="1">
    <citation type="submission" date="2018-06" db="EMBL/GenBank/DDBJ databases">
        <authorList>
            <person name="Zhirakovskaya E."/>
        </authorList>
    </citation>
    <scope>NUCLEOTIDE SEQUENCE</scope>
</reference>
<organism evidence="4">
    <name type="scientific">hydrothermal vent metagenome</name>
    <dbReference type="NCBI Taxonomy" id="652676"/>
    <lineage>
        <taxon>unclassified sequences</taxon>
        <taxon>metagenomes</taxon>
        <taxon>ecological metagenomes</taxon>
    </lineage>
</organism>
<accession>A0A3B0T056</accession>
<dbReference type="GO" id="GO:0015948">
    <property type="term" value="P:methanogenesis"/>
    <property type="evidence" value="ECO:0007669"/>
    <property type="project" value="InterPro"/>
</dbReference>
<evidence type="ECO:0000256" key="3">
    <source>
        <dbReference type="ARBA" id="ARBA00022679"/>
    </source>
</evidence>
<name>A0A3B0T056_9ZZZZ</name>
<sequence>MVRTSRRASGGREARLAARAAPLTEDIKPVQPGLSGGRYKPLSDGEVDQIWQAAFELLETVGMADAIPHCIELVTKAGGSLTDDGRLLFPEKLLNWTLEVAAKEFTLYGFDEKYNLDIRDERVHFSTAGAAVLYLDPKTRKYRDTTLDDLYNMARLAHHMEHIHSFRRTMVPREMKTARELDLNTAYACLAGTTKHISASFFSPDHVDDVVEIFDMVLGEKGAFTKRPFFSGANTVVVPPLRFAQDSCEGLVAQVRHNMPMDVLSAGQAGATSPAPLAGALACGLAEAFATLCFVNLMKPGHTVFLAVWPFVSDLRTGAMSGGSGEEAVLEAASAQIINSRGLPSSVAAGMTDSKLPDAQAGYEKGVTVALAAQAGANIICESASMLASLLGTCNEMMVIDNDMLGSIARGVRGIEVNKETLSVQAIRETVRGPAHFLGHPQTLARMQSDYLYPQVAERLNPSSWADLGSLDMTEKATLEVERVLALDKLDHIPASVHKDICSRFPIHLKL</sequence>
<dbReference type="GO" id="GO:0008168">
    <property type="term" value="F:methyltransferase activity"/>
    <property type="evidence" value="ECO:0007669"/>
    <property type="project" value="UniProtKB-KW"/>
</dbReference>
<gene>
    <name evidence="4" type="ORF">MNBD_ALPHA08-1168</name>
</gene>
<dbReference type="InterPro" id="IPR038601">
    <property type="entry name" value="MttB-like_sf"/>
</dbReference>
<dbReference type="Pfam" id="PF06253">
    <property type="entry name" value="MTTB"/>
    <property type="match status" value="1"/>
</dbReference>
<proteinExistence type="inferred from homology"/>